<name>M2QYL1_CERS8</name>
<keyword evidence="4" id="KW-1185">Reference proteome</keyword>
<dbReference type="Proteomes" id="UP000016930">
    <property type="component" value="Unassembled WGS sequence"/>
</dbReference>
<evidence type="ECO:0000256" key="2">
    <source>
        <dbReference type="SAM" id="Phobius"/>
    </source>
</evidence>
<feature type="transmembrane region" description="Helical" evidence="2">
    <location>
        <begin position="425"/>
        <end position="447"/>
    </location>
</feature>
<dbReference type="PANTHER" id="PTHR35043:SF8">
    <property type="entry name" value="DUF4220 DOMAIN-CONTAINING PROTEIN"/>
    <property type="match status" value="1"/>
</dbReference>
<keyword evidence="2" id="KW-0812">Transmembrane</keyword>
<dbReference type="AlphaFoldDB" id="M2QYL1"/>
<feature type="region of interest" description="Disordered" evidence="1">
    <location>
        <begin position="285"/>
        <end position="375"/>
    </location>
</feature>
<feature type="compositionally biased region" description="Basic and acidic residues" evidence="1">
    <location>
        <begin position="302"/>
        <end position="317"/>
    </location>
</feature>
<reference evidence="3 4" key="1">
    <citation type="journal article" date="2012" name="Proc. Natl. Acad. Sci. U.S.A.">
        <title>Comparative genomics of Ceriporiopsis subvermispora and Phanerochaete chrysosporium provide insight into selective ligninolysis.</title>
        <authorList>
            <person name="Fernandez-Fueyo E."/>
            <person name="Ruiz-Duenas F.J."/>
            <person name="Ferreira P."/>
            <person name="Floudas D."/>
            <person name="Hibbett D.S."/>
            <person name="Canessa P."/>
            <person name="Larrondo L.F."/>
            <person name="James T.Y."/>
            <person name="Seelenfreund D."/>
            <person name="Lobos S."/>
            <person name="Polanco R."/>
            <person name="Tello M."/>
            <person name="Honda Y."/>
            <person name="Watanabe T."/>
            <person name="Watanabe T."/>
            <person name="Ryu J.S."/>
            <person name="Kubicek C.P."/>
            <person name="Schmoll M."/>
            <person name="Gaskell J."/>
            <person name="Hammel K.E."/>
            <person name="St John F.J."/>
            <person name="Vanden Wymelenberg A."/>
            <person name="Sabat G."/>
            <person name="Splinter BonDurant S."/>
            <person name="Syed K."/>
            <person name="Yadav J.S."/>
            <person name="Doddapaneni H."/>
            <person name="Subramanian V."/>
            <person name="Lavin J.L."/>
            <person name="Oguiza J.A."/>
            <person name="Perez G."/>
            <person name="Pisabarro A.G."/>
            <person name="Ramirez L."/>
            <person name="Santoyo F."/>
            <person name="Master E."/>
            <person name="Coutinho P.M."/>
            <person name="Henrissat B."/>
            <person name="Lombard V."/>
            <person name="Magnuson J.K."/>
            <person name="Kuees U."/>
            <person name="Hori C."/>
            <person name="Igarashi K."/>
            <person name="Samejima M."/>
            <person name="Held B.W."/>
            <person name="Barry K.W."/>
            <person name="LaButti K.M."/>
            <person name="Lapidus A."/>
            <person name="Lindquist E.A."/>
            <person name="Lucas S.M."/>
            <person name="Riley R."/>
            <person name="Salamov A.A."/>
            <person name="Hoffmeister D."/>
            <person name="Schwenk D."/>
            <person name="Hadar Y."/>
            <person name="Yarden O."/>
            <person name="de Vries R.P."/>
            <person name="Wiebenga A."/>
            <person name="Stenlid J."/>
            <person name="Eastwood D."/>
            <person name="Grigoriev I.V."/>
            <person name="Berka R.M."/>
            <person name="Blanchette R.A."/>
            <person name="Kersten P."/>
            <person name="Martinez A.T."/>
            <person name="Vicuna R."/>
            <person name="Cullen D."/>
        </authorList>
    </citation>
    <scope>NUCLEOTIDE SEQUENCE [LARGE SCALE GENOMIC DNA]</scope>
    <source>
        <strain evidence="3 4">B</strain>
    </source>
</reference>
<dbReference type="OrthoDB" id="9451547at2759"/>
<dbReference type="PANTHER" id="PTHR35043">
    <property type="entry name" value="TRANSCRIPTION FACTOR DOMAIN-CONTAINING PROTEIN"/>
    <property type="match status" value="1"/>
</dbReference>
<evidence type="ECO:0000313" key="4">
    <source>
        <dbReference type="Proteomes" id="UP000016930"/>
    </source>
</evidence>
<keyword evidence="2" id="KW-1133">Transmembrane helix</keyword>
<gene>
    <name evidence="3" type="ORF">CERSUDRAFT_100803</name>
</gene>
<feature type="transmembrane region" description="Helical" evidence="2">
    <location>
        <begin position="459"/>
        <end position="479"/>
    </location>
</feature>
<evidence type="ECO:0000313" key="3">
    <source>
        <dbReference type="EMBL" id="EMD31007.1"/>
    </source>
</evidence>
<sequence>MSISFPRSISANIAVLDQSENTRGVVSDPSSRGTFNIFTTCISILILCAWTSIHVNITKDMFRKKVAYALLTIFAPEVTLTVAIVEFISVWREVQKCNALLQRPSALSTLTAHSKCCDCMCGLLQPLCRMWQWFTSPAVRLYRSVMGWLRSKGVIIQEQDDPQSQRERWTLLEGFYAWMKGFVVVWEHNDEEVVTLERLTRVDKGDLIDSAPTYAPEIHDKSKVDQLSKIITLIQAIWFVLQCCARAAEDLPLSILELGTLGYVGVTGVLYCIWMFKPKDIRTPTRIRGRCSKPPPEYSPNRADKPPSNDSVNRVRPEGGLTEADPENAERTLPLLDRESIQNHLRRATHRPLQTSAGDSPDLESSGPWSQPVGNRNHAKKSLMHRLLFMSETVGPIFWLYLWDTSAQSPSEGDMAMGFKSDKDIGKLASTVYVVVCASFGAWHCIAWNSYFPSGIERLLWRITSLLSALPGIILWVVWKINTHSFLSKKWTTKRVGEGASMMLMLIWMCLYLCARGFLILEMFLSLRRMPDGVFETINWTNLIPHI</sequence>
<feature type="transmembrane region" description="Helical" evidence="2">
    <location>
        <begin position="499"/>
        <end position="521"/>
    </location>
</feature>
<keyword evidence="2" id="KW-0472">Membrane</keyword>
<dbReference type="STRING" id="914234.M2QYL1"/>
<dbReference type="EMBL" id="KB445826">
    <property type="protein sequence ID" value="EMD31007.1"/>
    <property type="molecule type" value="Genomic_DNA"/>
</dbReference>
<dbReference type="HOGENOM" id="CLU_022883_5_2_1"/>
<protein>
    <submittedName>
        <fullName evidence="3">Uncharacterized protein</fullName>
    </submittedName>
</protein>
<organism evidence="3 4">
    <name type="scientific">Ceriporiopsis subvermispora (strain B)</name>
    <name type="common">White-rot fungus</name>
    <name type="synonym">Gelatoporia subvermispora</name>
    <dbReference type="NCBI Taxonomy" id="914234"/>
    <lineage>
        <taxon>Eukaryota</taxon>
        <taxon>Fungi</taxon>
        <taxon>Dikarya</taxon>
        <taxon>Basidiomycota</taxon>
        <taxon>Agaricomycotina</taxon>
        <taxon>Agaricomycetes</taxon>
        <taxon>Polyporales</taxon>
        <taxon>Gelatoporiaceae</taxon>
        <taxon>Gelatoporia</taxon>
    </lineage>
</organism>
<feature type="transmembrane region" description="Helical" evidence="2">
    <location>
        <begin position="254"/>
        <end position="276"/>
    </location>
</feature>
<evidence type="ECO:0000256" key="1">
    <source>
        <dbReference type="SAM" id="MobiDB-lite"/>
    </source>
</evidence>
<accession>M2QYL1</accession>
<feature type="transmembrane region" description="Helical" evidence="2">
    <location>
        <begin position="35"/>
        <end position="55"/>
    </location>
</feature>
<feature type="transmembrane region" description="Helical" evidence="2">
    <location>
        <begin position="383"/>
        <end position="402"/>
    </location>
</feature>
<proteinExistence type="predicted"/>